<proteinExistence type="predicted"/>
<evidence type="ECO:0000313" key="2">
    <source>
        <dbReference type="EMBL" id="GAH96480.1"/>
    </source>
</evidence>
<protein>
    <submittedName>
        <fullName evidence="2">Uncharacterized protein</fullName>
    </submittedName>
</protein>
<dbReference type="Gene3D" id="3.30.540.10">
    <property type="entry name" value="Fructose-1,6-Bisphosphatase, subunit A, domain 1"/>
    <property type="match status" value="1"/>
</dbReference>
<organism evidence="2">
    <name type="scientific">marine sediment metagenome</name>
    <dbReference type="NCBI Taxonomy" id="412755"/>
    <lineage>
        <taxon>unclassified sequences</taxon>
        <taxon>metagenomes</taxon>
        <taxon>ecological metagenomes</taxon>
    </lineage>
</organism>
<dbReference type="EMBL" id="BARV01002817">
    <property type="protein sequence ID" value="GAH96480.1"/>
    <property type="molecule type" value="Genomic_DNA"/>
</dbReference>
<name>X1KSA0_9ZZZZ</name>
<sequence length="69" mass="7218">MENLGKSKGTTYKGSGLFNPVSAMNTGAERIIVDAVGSVFPQHSMVTEEKGEAPTQSDLPPTAIPLVKS</sequence>
<dbReference type="SUPFAM" id="SSF56655">
    <property type="entry name" value="Carbohydrate phosphatase"/>
    <property type="match status" value="1"/>
</dbReference>
<comment type="caution">
    <text evidence="2">The sequence shown here is derived from an EMBL/GenBank/DDBJ whole genome shotgun (WGS) entry which is preliminary data.</text>
</comment>
<reference evidence="2" key="1">
    <citation type="journal article" date="2014" name="Front. Microbiol.">
        <title>High frequency of phylogenetically diverse reductive dehalogenase-homologous genes in deep subseafloor sedimentary metagenomes.</title>
        <authorList>
            <person name="Kawai M."/>
            <person name="Futagami T."/>
            <person name="Toyoda A."/>
            <person name="Takaki Y."/>
            <person name="Nishi S."/>
            <person name="Hori S."/>
            <person name="Arai W."/>
            <person name="Tsubouchi T."/>
            <person name="Morono Y."/>
            <person name="Uchiyama I."/>
            <person name="Ito T."/>
            <person name="Fujiyama A."/>
            <person name="Inagaki F."/>
            <person name="Takami H."/>
        </authorList>
    </citation>
    <scope>NUCLEOTIDE SEQUENCE</scope>
    <source>
        <strain evidence="2">Expedition CK06-06</strain>
    </source>
</reference>
<accession>X1KSA0</accession>
<feature type="region of interest" description="Disordered" evidence="1">
    <location>
        <begin position="46"/>
        <end position="69"/>
    </location>
</feature>
<dbReference type="AlphaFoldDB" id="X1KSA0"/>
<gene>
    <name evidence="2" type="ORF">S06H3_07066</name>
</gene>
<evidence type="ECO:0000256" key="1">
    <source>
        <dbReference type="SAM" id="MobiDB-lite"/>
    </source>
</evidence>